<dbReference type="PANTHER" id="PTHR30283:SF4">
    <property type="entry name" value="PEROXIDE STRESS RESISTANCE PROTEIN YAAA"/>
    <property type="match status" value="1"/>
</dbReference>
<dbReference type="OrthoDB" id="3210767at2"/>
<comment type="caution">
    <text evidence="1">The sequence shown here is derived from an EMBL/GenBank/DDBJ whole genome shotgun (WGS) entry which is preliminary data.</text>
</comment>
<dbReference type="GO" id="GO:0005829">
    <property type="term" value="C:cytosol"/>
    <property type="evidence" value="ECO:0007669"/>
    <property type="project" value="TreeGrafter"/>
</dbReference>
<dbReference type="Proteomes" id="UP000225548">
    <property type="component" value="Unassembled WGS sequence"/>
</dbReference>
<dbReference type="AlphaFoldDB" id="A0A2A9E1Y6"/>
<dbReference type="Pfam" id="PF03883">
    <property type="entry name" value="H2O2_YaaD"/>
    <property type="match status" value="1"/>
</dbReference>
<proteinExistence type="predicted"/>
<evidence type="ECO:0000313" key="1">
    <source>
        <dbReference type="EMBL" id="PFG32853.1"/>
    </source>
</evidence>
<dbReference type="RefSeq" id="WP_098454160.1">
    <property type="nucleotide sequence ID" value="NZ_PDJG01000001.1"/>
</dbReference>
<dbReference type="GO" id="GO:0033194">
    <property type="term" value="P:response to hydroperoxide"/>
    <property type="evidence" value="ECO:0007669"/>
    <property type="project" value="TreeGrafter"/>
</dbReference>
<dbReference type="PANTHER" id="PTHR30283">
    <property type="entry name" value="PEROXIDE STRESS RESPONSE PROTEIN YAAA"/>
    <property type="match status" value="1"/>
</dbReference>
<dbReference type="EMBL" id="PDJG01000001">
    <property type="protein sequence ID" value="PFG32853.1"/>
    <property type="molecule type" value="Genomic_DNA"/>
</dbReference>
<reference evidence="1 2" key="1">
    <citation type="submission" date="2017-10" db="EMBL/GenBank/DDBJ databases">
        <title>Sequencing the genomes of 1000 actinobacteria strains.</title>
        <authorList>
            <person name="Klenk H.-P."/>
        </authorList>
    </citation>
    <scope>NUCLEOTIDE SEQUENCE [LARGE SCALE GENOMIC DNA]</scope>
    <source>
        <strain evidence="1 2">DSM 18966</strain>
    </source>
</reference>
<protein>
    <recommendedName>
        <fullName evidence="3">Peroxide stress protein YaaA</fullName>
    </recommendedName>
</protein>
<keyword evidence="2" id="KW-1185">Reference proteome</keyword>
<sequence length="258" mass="27395">MLILLPPSEGKTPPLTGDPVDLGALTNPGLTRHRRAVLTALRRASARRDALTTLGVGASLADEVARNTRLDVEPAGRAADVYSGVLYAAAHLSSLEDEAADRARTSVVTVSALWGAVGPDDRIPAYRLSMGTDLPPIGPLAQSWRPHLESALAPRALGDVVVDCRSAPYVAAWRPARGTDWVTVRVLRELDGRRSVVSHNAKHTRGLLVRYLLTRAGEPPRSSEDVHKAAHELVGTTLLDATHTTSTSGGSVLELVVG</sequence>
<gene>
    <name evidence="1" type="ORF">ATL42_0704</name>
</gene>
<dbReference type="InterPro" id="IPR005583">
    <property type="entry name" value="YaaA"/>
</dbReference>
<accession>A0A2A9E1Y6</accession>
<evidence type="ECO:0000313" key="2">
    <source>
        <dbReference type="Proteomes" id="UP000225548"/>
    </source>
</evidence>
<organism evidence="1 2">
    <name type="scientific">Sanguibacter antarcticus</name>
    <dbReference type="NCBI Taxonomy" id="372484"/>
    <lineage>
        <taxon>Bacteria</taxon>
        <taxon>Bacillati</taxon>
        <taxon>Actinomycetota</taxon>
        <taxon>Actinomycetes</taxon>
        <taxon>Micrococcales</taxon>
        <taxon>Sanguibacteraceae</taxon>
        <taxon>Sanguibacter</taxon>
    </lineage>
</organism>
<evidence type="ECO:0008006" key="3">
    <source>
        <dbReference type="Google" id="ProtNLM"/>
    </source>
</evidence>
<name>A0A2A9E1Y6_9MICO</name>